<dbReference type="OMA" id="DGHAWCA"/>
<dbReference type="STRING" id="1590841.A0A2R6P523"/>
<dbReference type="InterPro" id="IPR013126">
    <property type="entry name" value="Hsp_70_fam"/>
</dbReference>
<accession>A0A2R6P523</accession>
<evidence type="ECO:0000313" key="4">
    <source>
        <dbReference type="Proteomes" id="UP000241394"/>
    </source>
</evidence>
<gene>
    <name evidence="3" type="ORF">CEY00_Acc33353</name>
</gene>
<name>A0A2R6P523_ACTCC</name>
<dbReference type="PANTHER" id="PTHR19375">
    <property type="entry name" value="HEAT SHOCK PROTEIN 70KDA"/>
    <property type="match status" value="1"/>
</dbReference>
<dbReference type="InParanoid" id="A0A2R6P523"/>
<evidence type="ECO:0000256" key="1">
    <source>
        <dbReference type="ARBA" id="ARBA00022741"/>
    </source>
</evidence>
<dbReference type="FunFam" id="2.60.34.10:FF:000019">
    <property type="entry name" value="Heat shock 70 kDa protein 8"/>
    <property type="match status" value="1"/>
</dbReference>
<comment type="caution">
    <text evidence="3">The sequence shown here is derived from an EMBL/GenBank/DDBJ whole genome shotgun (WGS) entry which is preliminary data.</text>
</comment>
<dbReference type="GO" id="GO:0140662">
    <property type="term" value="F:ATP-dependent protein folding chaperone"/>
    <property type="evidence" value="ECO:0007669"/>
    <property type="project" value="InterPro"/>
</dbReference>
<protein>
    <submittedName>
        <fullName evidence="3">Heat shock 70 protein</fullName>
    </submittedName>
</protein>
<dbReference type="EMBL" id="NKQK01000029">
    <property type="protein sequence ID" value="PSR85363.1"/>
    <property type="molecule type" value="Genomic_DNA"/>
</dbReference>
<dbReference type="AlphaFoldDB" id="A0A2R6P523"/>
<reference evidence="4" key="2">
    <citation type="journal article" date="2018" name="BMC Genomics">
        <title>A manually annotated Actinidia chinensis var. chinensis (kiwifruit) genome highlights the challenges associated with draft genomes and gene prediction in plants.</title>
        <authorList>
            <person name="Pilkington S.M."/>
            <person name="Crowhurst R."/>
            <person name="Hilario E."/>
            <person name="Nardozza S."/>
            <person name="Fraser L."/>
            <person name="Peng Y."/>
            <person name="Gunaseelan K."/>
            <person name="Simpson R."/>
            <person name="Tahir J."/>
            <person name="Deroles S.C."/>
            <person name="Templeton K."/>
            <person name="Luo Z."/>
            <person name="Davy M."/>
            <person name="Cheng C."/>
            <person name="McNeilage M."/>
            <person name="Scaglione D."/>
            <person name="Liu Y."/>
            <person name="Zhang Q."/>
            <person name="Datson P."/>
            <person name="De Silva N."/>
            <person name="Gardiner S.E."/>
            <person name="Bassett H."/>
            <person name="Chagne D."/>
            <person name="McCallum J."/>
            <person name="Dzierzon H."/>
            <person name="Deng C."/>
            <person name="Wang Y.Y."/>
            <person name="Barron L."/>
            <person name="Manako K."/>
            <person name="Bowen J."/>
            <person name="Foster T.M."/>
            <person name="Erridge Z.A."/>
            <person name="Tiffin H."/>
            <person name="Waite C.N."/>
            <person name="Davies K.M."/>
            <person name="Grierson E.P."/>
            <person name="Laing W.A."/>
            <person name="Kirk R."/>
            <person name="Chen X."/>
            <person name="Wood M."/>
            <person name="Montefiori M."/>
            <person name="Brummell D.A."/>
            <person name="Schwinn K.E."/>
            <person name="Catanach A."/>
            <person name="Fullerton C."/>
            <person name="Li D."/>
            <person name="Meiyalaghan S."/>
            <person name="Nieuwenhuizen N."/>
            <person name="Read N."/>
            <person name="Prakash R."/>
            <person name="Hunter D."/>
            <person name="Zhang H."/>
            <person name="McKenzie M."/>
            <person name="Knabel M."/>
            <person name="Harris A."/>
            <person name="Allan A.C."/>
            <person name="Gleave A."/>
            <person name="Chen A."/>
            <person name="Janssen B.J."/>
            <person name="Plunkett B."/>
            <person name="Ampomah-Dwamena C."/>
            <person name="Voogd C."/>
            <person name="Leif D."/>
            <person name="Lafferty D."/>
            <person name="Souleyre E.J.F."/>
            <person name="Varkonyi-Gasic E."/>
            <person name="Gambi F."/>
            <person name="Hanley J."/>
            <person name="Yao J.L."/>
            <person name="Cheung J."/>
            <person name="David K.M."/>
            <person name="Warren B."/>
            <person name="Marsh K."/>
            <person name="Snowden K.C."/>
            <person name="Lin-Wang K."/>
            <person name="Brian L."/>
            <person name="Martinez-Sanchez M."/>
            <person name="Wang M."/>
            <person name="Ileperuma N."/>
            <person name="Macnee N."/>
            <person name="Campin R."/>
            <person name="McAtee P."/>
            <person name="Drummond R.S.M."/>
            <person name="Espley R.V."/>
            <person name="Ireland H.S."/>
            <person name="Wu R."/>
            <person name="Atkinson R.G."/>
            <person name="Karunairetnam S."/>
            <person name="Bulley S."/>
            <person name="Chunkath S."/>
            <person name="Hanley Z."/>
            <person name="Storey R."/>
            <person name="Thrimawithana A.H."/>
            <person name="Thomson S."/>
            <person name="David C."/>
            <person name="Testolin R."/>
            <person name="Huang H."/>
            <person name="Hellens R.P."/>
            <person name="Schaffer R.J."/>
        </authorList>
    </citation>
    <scope>NUCLEOTIDE SEQUENCE [LARGE SCALE GENOMIC DNA]</scope>
    <source>
        <strain evidence="4">cv. Red5</strain>
    </source>
</reference>
<reference evidence="3 4" key="1">
    <citation type="submission" date="2017-07" db="EMBL/GenBank/DDBJ databases">
        <title>An improved, manually edited Actinidia chinensis var. chinensis (kiwifruit) genome highlights the challenges associated with draft genomes and gene prediction in plants.</title>
        <authorList>
            <person name="Pilkington S."/>
            <person name="Crowhurst R."/>
            <person name="Hilario E."/>
            <person name="Nardozza S."/>
            <person name="Fraser L."/>
            <person name="Peng Y."/>
            <person name="Gunaseelan K."/>
            <person name="Simpson R."/>
            <person name="Tahir J."/>
            <person name="Deroles S."/>
            <person name="Templeton K."/>
            <person name="Luo Z."/>
            <person name="Davy M."/>
            <person name="Cheng C."/>
            <person name="Mcneilage M."/>
            <person name="Scaglione D."/>
            <person name="Liu Y."/>
            <person name="Zhang Q."/>
            <person name="Datson P."/>
            <person name="De Silva N."/>
            <person name="Gardiner S."/>
            <person name="Bassett H."/>
            <person name="Chagne D."/>
            <person name="Mccallum J."/>
            <person name="Dzierzon H."/>
            <person name="Deng C."/>
            <person name="Wang Y.-Y."/>
            <person name="Barron N."/>
            <person name="Manako K."/>
            <person name="Bowen J."/>
            <person name="Foster T."/>
            <person name="Erridge Z."/>
            <person name="Tiffin H."/>
            <person name="Waite C."/>
            <person name="Davies K."/>
            <person name="Grierson E."/>
            <person name="Laing W."/>
            <person name="Kirk R."/>
            <person name="Chen X."/>
            <person name="Wood M."/>
            <person name="Montefiori M."/>
            <person name="Brummell D."/>
            <person name="Schwinn K."/>
            <person name="Catanach A."/>
            <person name="Fullerton C."/>
            <person name="Li D."/>
            <person name="Meiyalaghan S."/>
            <person name="Nieuwenhuizen N."/>
            <person name="Read N."/>
            <person name="Prakash R."/>
            <person name="Hunter D."/>
            <person name="Zhang H."/>
            <person name="Mckenzie M."/>
            <person name="Knabel M."/>
            <person name="Harris A."/>
            <person name="Allan A."/>
            <person name="Chen A."/>
            <person name="Janssen B."/>
            <person name="Plunkett B."/>
            <person name="Dwamena C."/>
            <person name="Voogd C."/>
            <person name="Leif D."/>
            <person name="Lafferty D."/>
            <person name="Souleyre E."/>
            <person name="Varkonyi-Gasic E."/>
            <person name="Gambi F."/>
            <person name="Hanley J."/>
            <person name="Yao J.-L."/>
            <person name="Cheung J."/>
            <person name="David K."/>
            <person name="Warren B."/>
            <person name="Marsh K."/>
            <person name="Snowden K."/>
            <person name="Lin-Wang K."/>
            <person name="Brian L."/>
            <person name="Martinez-Sanchez M."/>
            <person name="Wang M."/>
            <person name="Ileperuma N."/>
            <person name="Macnee N."/>
            <person name="Campin R."/>
            <person name="Mcatee P."/>
            <person name="Drummond R."/>
            <person name="Espley R."/>
            <person name="Ireland H."/>
            <person name="Wu R."/>
            <person name="Atkinson R."/>
            <person name="Karunairetnam S."/>
            <person name="Bulley S."/>
            <person name="Chunkath S."/>
            <person name="Hanley Z."/>
            <person name="Storey R."/>
            <person name="Thrimawithana A."/>
            <person name="Thomson S."/>
            <person name="David C."/>
            <person name="Testolin R."/>
        </authorList>
    </citation>
    <scope>NUCLEOTIDE SEQUENCE [LARGE SCALE GENOMIC DNA]</scope>
    <source>
        <strain evidence="4">cv. Red5</strain>
        <tissue evidence="3">Young leaf</tissue>
    </source>
</reference>
<keyword evidence="2" id="KW-0067">ATP-binding</keyword>
<dbReference type="Proteomes" id="UP000241394">
    <property type="component" value="Chromosome LG29"/>
</dbReference>
<keyword evidence="3" id="KW-0346">Stress response</keyword>
<dbReference type="Gramene" id="PSR85363">
    <property type="protein sequence ID" value="PSR85363"/>
    <property type="gene ID" value="CEY00_Acc33353"/>
</dbReference>
<dbReference type="SUPFAM" id="SSF100920">
    <property type="entry name" value="Heat shock protein 70kD (HSP70), peptide-binding domain"/>
    <property type="match status" value="1"/>
</dbReference>
<sequence>MNPWEAAVRGAALEGAIVSGVNDPLEILDLLTIQVTPQSIGIRAEGNTFVPIINWNTTMPSRKDLTFTTAHDNQAEALIIVYEGDEKSVENNNLLGYFKIAGIPPAPKGVPEINGGMDIDTSNVLRVFSGLLMPGNVLRVFAGVLMPGTQQPVNPFMEVRMPTVDDRYGWCAEALLRKYISIVDLVPVQKKIQQ</sequence>
<dbReference type="OrthoDB" id="1421792at2759"/>
<keyword evidence="4" id="KW-1185">Reference proteome</keyword>
<organism evidence="3 4">
    <name type="scientific">Actinidia chinensis var. chinensis</name>
    <name type="common">Chinese soft-hair kiwi</name>
    <dbReference type="NCBI Taxonomy" id="1590841"/>
    <lineage>
        <taxon>Eukaryota</taxon>
        <taxon>Viridiplantae</taxon>
        <taxon>Streptophyta</taxon>
        <taxon>Embryophyta</taxon>
        <taxon>Tracheophyta</taxon>
        <taxon>Spermatophyta</taxon>
        <taxon>Magnoliopsida</taxon>
        <taxon>eudicotyledons</taxon>
        <taxon>Gunneridae</taxon>
        <taxon>Pentapetalae</taxon>
        <taxon>asterids</taxon>
        <taxon>Ericales</taxon>
        <taxon>Actinidiaceae</taxon>
        <taxon>Actinidia</taxon>
    </lineage>
</organism>
<dbReference type="InterPro" id="IPR029047">
    <property type="entry name" value="HSP70_peptide-bd_sf"/>
</dbReference>
<dbReference type="GO" id="GO:0005524">
    <property type="term" value="F:ATP binding"/>
    <property type="evidence" value="ECO:0007669"/>
    <property type="project" value="UniProtKB-KW"/>
</dbReference>
<evidence type="ECO:0000313" key="3">
    <source>
        <dbReference type="EMBL" id="PSR85363.1"/>
    </source>
</evidence>
<dbReference type="PRINTS" id="PR00301">
    <property type="entry name" value="HEATSHOCK70"/>
</dbReference>
<dbReference type="Gene3D" id="2.60.34.10">
    <property type="entry name" value="Substrate Binding Domain Of DNAk, Chain A, domain 1"/>
    <property type="match status" value="1"/>
</dbReference>
<keyword evidence="1" id="KW-0547">Nucleotide-binding</keyword>
<dbReference type="Pfam" id="PF00012">
    <property type="entry name" value="HSP70"/>
    <property type="match status" value="1"/>
</dbReference>
<evidence type="ECO:0000256" key="2">
    <source>
        <dbReference type="ARBA" id="ARBA00022840"/>
    </source>
</evidence>
<proteinExistence type="predicted"/>